<dbReference type="NCBIfam" id="NF006947">
    <property type="entry name" value="PRK09429.1"/>
    <property type="match status" value="1"/>
</dbReference>
<dbReference type="EMBL" id="CP000789">
    <property type="protein sequence ID" value="ABU70013.1"/>
    <property type="molecule type" value="Genomic_DNA"/>
</dbReference>
<dbReference type="GO" id="GO:0006508">
    <property type="term" value="P:proteolysis"/>
    <property type="evidence" value="ECO:0007669"/>
    <property type="project" value="UniProtKB-KW"/>
</dbReference>
<dbReference type="InterPro" id="IPR005073">
    <property type="entry name" value="Peptidase_M74"/>
</dbReference>
<dbReference type="GO" id="GO:0004252">
    <property type="term" value="F:serine-type endopeptidase activity"/>
    <property type="evidence" value="ECO:0007669"/>
    <property type="project" value="InterPro"/>
</dbReference>
<feature type="region of interest" description="Disordered" evidence="9">
    <location>
        <begin position="237"/>
        <end position="272"/>
    </location>
</feature>
<evidence type="ECO:0000256" key="9">
    <source>
        <dbReference type="SAM" id="MobiDB-lite"/>
    </source>
</evidence>
<evidence type="ECO:0000256" key="3">
    <source>
        <dbReference type="ARBA" id="ARBA00022729"/>
    </source>
</evidence>
<dbReference type="AlphaFoldDB" id="A7MTA4"/>
<dbReference type="SUPFAM" id="SSF55166">
    <property type="entry name" value="Hedgehog/DD-peptidase"/>
    <property type="match status" value="1"/>
</dbReference>
<gene>
    <name evidence="11" type="ordered locus">VIBHAR_01020</name>
</gene>
<protein>
    <recommendedName>
        <fullName evidence="13">Penicillin-insensitive murein endopeptidase</fullName>
    </recommendedName>
</protein>
<feature type="signal peptide" evidence="10">
    <location>
        <begin position="1"/>
        <end position="22"/>
    </location>
</feature>
<dbReference type="InterPro" id="IPR009045">
    <property type="entry name" value="Zn_M74/Hedgehog-like"/>
</dbReference>
<feature type="chain" id="PRO_5002713442" description="Penicillin-insensitive murein endopeptidase" evidence="10">
    <location>
        <begin position="23"/>
        <end position="282"/>
    </location>
</feature>
<keyword evidence="7" id="KW-0482">Metalloprotease</keyword>
<dbReference type="Pfam" id="PF03411">
    <property type="entry name" value="Peptidase_M74"/>
    <property type="match status" value="1"/>
</dbReference>
<keyword evidence="2" id="KW-0479">Metal-binding</keyword>
<feature type="disulfide bond" evidence="8">
    <location>
        <begin position="189"/>
        <end position="238"/>
    </location>
</feature>
<feature type="disulfide bond" evidence="8">
    <location>
        <begin position="46"/>
        <end position="275"/>
    </location>
</feature>
<keyword evidence="5" id="KW-0378">Hydrolase</keyword>
<keyword evidence="3 10" id="KW-0732">Signal</keyword>
<evidence type="ECO:0008006" key="13">
    <source>
        <dbReference type="Google" id="ProtNLM"/>
    </source>
</evidence>
<dbReference type="GO" id="GO:0030288">
    <property type="term" value="C:outer membrane-bounded periplasmic space"/>
    <property type="evidence" value="ECO:0007669"/>
    <property type="project" value="InterPro"/>
</dbReference>
<organism evidence="11 12">
    <name type="scientific">Vibrio campbellii (strain ATCC BAA-1116)</name>
    <dbReference type="NCBI Taxonomy" id="2902295"/>
    <lineage>
        <taxon>Bacteria</taxon>
        <taxon>Pseudomonadati</taxon>
        <taxon>Pseudomonadota</taxon>
        <taxon>Gammaproteobacteria</taxon>
        <taxon>Vibrionales</taxon>
        <taxon>Vibrionaceae</taxon>
        <taxon>Vibrio</taxon>
    </lineage>
</organism>
<feature type="compositionally biased region" description="Basic residues" evidence="9">
    <location>
        <begin position="257"/>
        <end position="269"/>
    </location>
</feature>
<dbReference type="KEGG" id="vha:VIBHAR_01020"/>
<sequence length="282" mass="31604">MSVMKLSLSFCLSFLFSVSLYASPWEQVSGPTKNISSSIGSYANGCLDGASPLPLDGIGYQVLRSKMKRYYGHPHTINFVEELALKANQDLNTTLLIGDLSLARGGRFSSGHSSHQTGLDIDIWLRLADQPLSYNELQLPKPMSVVDLKKYKILEHRWEARHFELIRSAAQSEDVARIFVHPVIKEQLCKQEGENDRAWLRKVRPWWGHHYHFHVRLTCPESSSNCVKQAPPPVGDGCGTELASWKPKATPPPVAKNKPKVTPKPKKQKVIPAQCQSLITKN</sequence>
<evidence type="ECO:0000313" key="12">
    <source>
        <dbReference type="Proteomes" id="UP000008152"/>
    </source>
</evidence>
<dbReference type="GO" id="GO:0008237">
    <property type="term" value="F:metallopeptidase activity"/>
    <property type="evidence" value="ECO:0007669"/>
    <property type="project" value="UniProtKB-KW"/>
</dbReference>
<feature type="disulfide bond" evidence="8">
    <location>
        <begin position="219"/>
        <end position="226"/>
    </location>
</feature>
<evidence type="ECO:0000256" key="6">
    <source>
        <dbReference type="ARBA" id="ARBA00022833"/>
    </source>
</evidence>
<reference evidence="11 12" key="1">
    <citation type="submission" date="2007-08" db="EMBL/GenBank/DDBJ databases">
        <authorList>
            <consortium name="The Vibrio harveyi Genome Sequencing Project"/>
            <person name="Bassler B."/>
            <person name="Clifton S.W."/>
            <person name="Fulton L."/>
            <person name="Delehaunty K."/>
            <person name="Fronick C."/>
            <person name="Harrison M."/>
            <person name="Markivic C."/>
            <person name="Fulton R."/>
            <person name="Tin-Wollam A.-M."/>
            <person name="Shah N."/>
            <person name="Pepin K."/>
            <person name="Nash W."/>
            <person name="Thiruvilangam P."/>
            <person name="Bhonagiri V."/>
            <person name="Waters C."/>
            <person name="Tu K.C."/>
            <person name="Irgon J."/>
            <person name="Wilson R.K."/>
        </authorList>
    </citation>
    <scope>NUCLEOTIDE SEQUENCE [LARGE SCALE GENOMIC DNA]</scope>
    <source>
        <strain evidence="12">ATCC BAA-1116 / BB120</strain>
    </source>
</reference>
<evidence type="ECO:0000256" key="2">
    <source>
        <dbReference type="ARBA" id="ARBA00022723"/>
    </source>
</evidence>
<proteinExistence type="predicted"/>
<evidence type="ECO:0000313" key="11">
    <source>
        <dbReference type="EMBL" id="ABU70013.1"/>
    </source>
</evidence>
<keyword evidence="8" id="KW-1015">Disulfide bond</keyword>
<dbReference type="PIRSF" id="PIRSF018455">
    <property type="entry name" value="MepA"/>
    <property type="match status" value="1"/>
</dbReference>
<dbReference type="PATRIC" id="fig|338187.25.peg.1607"/>
<evidence type="ECO:0000256" key="1">
    <source>
        <dbReference type="ARBA" id="ARBA00022670"/>
    </source>
</evidence>
<evidence type="ECO:0000256" key="5">
    <source>
        <dbReference type="ARBA" id="ARBA00022801"/>
    </source>
</evidence>
<evidence type="ECO:0000256" key="10">
    <source>
        <dbReference type="SAM" id="SignalP"/>
    </source>
</evidence>
<name>A7MTA4_VIBC1</name>
<evidence type="ECO:0000256" key="8">
    <source>
        <dbReference type="PIRSR" id="PIRSR018455-2"/>
    </source>
</evidence>
<keyword evidence="4" id="KW-0574">Periplasm</keyword>
<accession>A7MTA4</accession>
<dbReference type="Gene3D" id="3.30.1380.10">
    <property type="match status" value="1"/>
</dbReference>
<evidence type="ECO:0000256" key="4">
    <source>
        <dbReference type="ARBA" id="ARBA00022764"/>
    </source>
</evidence>
<dbReference type="Proteomes" id="UP000008152">
    <property type="component" value="Chromosome I"/>
</dbReference>
<keyword evidence="6" id="KW-0862">Zinc</keyword>
<keyword evidence="1" id="KW-0645">Protease</keyword>
<dbReference type="GO" id="GO:0046872">
    <property type="term" value="F:metal ion binding"/>
    <property type="evidence" value="ECO:0007669"/>
    <property type="project" value="UniProtKB-KW"/>
</dbReference>
<evidence type="ECO:0000256" key="7">
    <source>
        <dbReference type="ARBA" id="ARBA00023049"/>
    </source>
</evidence>